<comment type="subcellular location">
    <subcellularLocation>
        <location evidence="3">Cytoplasm</location>
    </subcellularLocation>
    <subcellularLocation>
        <location evidence="2">Golgi apparatus membrane</location>
        <topology evidence="2">Peripheral membrane protein</topology>
        <orientation evidence="2">Cytoplasmic side</orientation>
    </subcellularLocation>
    <subcellularLocation>
        <location evidence="1">Prevacuolar compartment membrane</location>
        <topology evidence="1">Peripheral membrane protein</topology>
        <orientation evidence="1">Cytoplasmic side</orientation>
    </subcellularLocation>
</comment>
<dbReference type="PANTHER" id="PTHR45963">
    <property type="entry name" value="RE52028P"/>
    <property type="match status" value="1"/>
</dbReference>
<dbReference type="CDD" id="cd06894">
    <property type="entry name" value="PX_SNX3_like"/>
    <property type="match status" value="1"/>
</dbReference>
<protein>
    <recommendedName>
        <fullName evidence="5">Sorting nexin-3</fullName>
    </recommendedName>
</protein>
<dbReference type="EMBL" id="CACVKT020005120">
    <property type="protein sequence ID" value="CAC5393235.1"/>
    <property type="molecule type" value="Genomic_DNA"/>
</dbReference>
<dbReference type="GO" id="GO:0032266">
    <property type="term" value="F:phosphatidylinositol-3-phosphate binding"/>
    <property type="evidence" value="ECO:0007669"/>
    <property type="project" value="TreeGrafter"/>
</dbReference>
<evidence type="ECO:0000256" key="9">
    <source>
        <dbReference type="ARBA" id="ARBA00023034"/>
    </source>
</evidence>
<dbReference type="Pfam" id="PF00787">
    <property type="entry name" value="PX"/>
    <property type="match status" value="1"/>
</dbReference>
<accession>A0A6J8CA11</accession>
<name>A0A6J8CA11_MYTCO</name>
<evidence type="ECO:0000313" key="15">
    <source>
        <dbReference type="EMBL" id="CAC5393235.1"/>
    </source>
</evidence>
<evidence type="ECO:0000313" key="16">
    <source>
        <dbReference type="Proteomes" id="UP000507470"/>
    </source>
</evidence>
<evidence type="ECO:0000256" key="7">
    <source>
        <dbReference type="ARBA" id="ARBA00022490"/>
    </source>
</evidence>
<evidence type="ECO:0000256" key="11">
    <source>
        <dbReference type="ARBA" id="ARBA00023136"/>
    </source>
</evidence>
<dbReference type="Proteomes" id="UP000507470">
    <property type="component" value="Unassembled WGS sequence"/>
</dbReference>
<dbReference type="InterPro" id="IPR001683">
    <property type="entry name" value="PX_dom"/>
</dbReference>
<evidence type="ECO:0000256" key="2">
    <source>
        <dbReference type="ARBA" id="ARBA00004255"/>
    </source>
</evidence>
<evidence type="ECO:0000256" key="3">
    <source>
        <dbReference type="ARBA" id="ARBA00004496"/>
    </source>
</evidence>
<keyword evidence="6" id="KW-0813">Transport</keyword>
<keyword evidence="10" id="KW-0446">Lipid-binding</keyword>
<comment type="function">
    <text evidence="12">Required for retention of late Golgi membrane proteins. Component of the retrieval machinery that functions by direct interaction with the cytosolic tails of certain TGN membrane proteins during the sorting/budding process at the prevacuolar compartment. Binds phosphatidylinositol 3-phosphate (PtdIns(P3)).</text>
</comment>
<evidence type="ECO:0000256" key="13">
    <source>
        <dbReference type="SAM" id="MobiDB-lite"/>
    </source>
</evidence>
<dbReference type="GO" id="GO:0048598">
    <property type="term" value="P:embryonic morphogenesis"/>
    <property type="evidence" value="ECO:0007669"/>
    <property type="project" value="InterPro"/>
</dbReference>
<keyword evidence="16" id="KW-1185">Reference proteome</keyword>
<reference evidence="15 16" key="1">
    <citation type="submission" date="2020-06" db="EMBL/GenBank/DDBJ databases">
        <authorList>
            <person name="Li R."/>
            <person name="Bekaert M."/>
        </authorList>
    </citation>
    <scope>NUCLEOTIDE SEQUENCE [LARGE SCALE GENOMIC DNA]</scope>
    <source>
        <strain evidence="16">wild</strain>
    </source>
</reference>
<feature type="region of interest" description="Disordered" evidence="13">
    <location>
        <begin position="316"/>
        <end position="357"/>
    </location>
</feature>
<organism evidence="15 16">
    <name type="scientific">Mytilus coruscus</name>
    <name type="common">Sea mussel</name>
    <dbReference type="NCBI Taxonomy" id="42192"/>
    <lineage>
        <taxon>Eukaryota</taxon>
        <taxon>Metazoa</taxon>
        <taxon>Spiralia</taxon>
        <taxon>Lophotrochozoa</taxon>
        <taxon>Mollusca</taxon>
        <taxon>Bivalvia</taxon>
        <taxon>Autobranchia</taxon>
        <taxon>Pteriomorphia</taxon>
        <taxon>Mytilida</taxon>
        <taxon>Mytiloidea</taxon>
        <taxon>Mytilidae</taxon>
        <taxon>Mytilinae</taxon>
        <taxon>Mytilus</taxon>
    </lineage>
</organism>
<evidence type="ECO:0000256" key="1">
    <source>
        <dbReference type="ARBA" id="ARBA00004179"/>
    </source>
</evidence>
<keyword evidence="8" id="KW-0653">Protein transport</keyword>
<evidence type="ECO:0000256" key="10">
    <source>
        <dbReference type="ARBA" id="ARBA00023121"/>
    </source>
</evidence>
<dbReference type="GO" id="GO:0030904">
    <property type="term" value="C:retromer complex"/>
    <property type="evidence" value="ECO:0007669"/>
    <property type="project" value="TreeGrafter"/>
</dbReference>
<dbReference type="SUPFAM" id="SSF64268">
    <property type="entry name" value="PX domain"/>
    <property type="match status" value="1"/>
</dbReference>
<evidence type="ECO:0000256" key="6">
    <source>
        <dbReference type="ARBA" id="ARBA00022448"/>
    </source>
</evidence>
<feature type="domain" description="PX" evidence="14">
    <location>
        <begin position="1"/>
        <end position="115"/>
    </location>
</feature>
<dbReference type="Gene3D" id="3.30.1520.10">
    <property type="entry name" value="Phox-like domain"/>
    <property type="match status" value="1"/>
</dbReference>
<dbReference type="GO" id="GO:0000139">
    <property type="term" value="C:Golgi membrane"/>
    <property type="evidence" value="ECO:0007669"/>
    <property type="project" value="UniProtKB-SubCell"/>
</dbReference>
<sequence length="357" mass="40885">MTTNLPVFKVKESGVRRRYSDFEWLRNELERDSKIVVPPLPGKALKRQLPFRGDDGIFEDEFIEDRRKGLEQFINKVAGHPLAQNEKCLHITVVDLYVVKNGYYRRYIQNEDLSSLCKEGLVELYYRYVLPLPQRKYRMNRRGREMTKKQVIMAKKRKMAINDDNEPPKKKSSVDSNSRLISSYNISSAASDRLKPPPSCIDFTKKKISLCSKNKTEQSLTAKLEKTNLDNESKDTPTLRKKIIKITLNSSSSTENDKIVSPDMPKKIKLNSSTCSDVNEENQKLKKIKLNSPTFPNKVASFQSSVSLINKHLGGKTDLNSKVEQTTVNNKSENTKPIPSTEESSKKKPKISRVSWP</sequence>
<keyword evidence="7" id="KW-0963">Cytoplasm</keyword>
<dbReference type="Pfam" id="PF15323">
    <property type="entry name" value="Ashwin"/>
    <property type="match status" value="1"/>
</dbReference>
<comment type="similarity">
    <text evidence="4">Belongs to the sorting nexin family.</text>
</comment>
<dbReference type="GO" id="GO:0015031">
    <property type="term" value="P:protein transport"/>
    <property type="evidence" value="ECO:0007669"/>
    <property type="project" value="UniProtKB-KW"/>
</dbReference>
<evidence type="ECO:0000256" key="12">
    <source>
        <dbReference type="ARBA" id="ARBA00025533"/>
    </source>
</evidence>
<dbReference type="GO" id="GO:0031901">
    <property type="term" value="C:early endosome membrane"/>
    <property type="evidence" value="ECO:0007669"/>
    <property type="project" value="TreeGrafter"/>
</dbReference>
<dbReference type="InterPro" id="IPR051074">
    <property type="entry name" value="Sorting_Nexin"/>
</dbReference>
<dbReference type="GO" id="GO:0034499">
    <property type="term" value="P:late endosome to Golgi transport"/>
    <property type="evidence" value="ECO:0007669"/>
    <property type="project" value="TreeGrafter"/>
</dbReference>
<keyword evidence="11" id="KW-0472">Membrane</keyword>
<dbReference type="PANTHER" id="PTHR45963:SF2">
    <property type="entry name" value="RE52028P"/>
    <property type="match status" value="1"/>
</dbReference>
<feature type="compositionally biased region" description="Polar residues" evidence="13">
    <location>
        <begin position="318"/>
        <end position="332"/>
    </location>
</feature>
<dbReference type="OrthoDB" id="10071059at2759"/>
<evidence type="ECO:0000256" key="8">
    <source>
        <dbReference type="ARBA" id="ARBA00022927"/>
    </source>
</evidence>
<keyword evidence="9" id="KW-0333">Golgi apparatus</keyword>
<evidence type="ECO:0000256" key="5">
    <source>
        <dbReference type="ARBA" id="ARBA00020436"/>
    </source>
</evidence>
<dbReference type="InterPro" id="IPR036871">
    <property type="entry name" value="PX_dom_sf"/>
</dbReference>
<dbReference type="AlphaFoldDB" id="A0A6J8CA11"/>
<evidence type="ECO:0000259" key="14">
    <source>
        <dbReference type="PROSITE" id="PS50195"/>
    </source>
</evidence>
<dbReference type="GO" id="GO:0072669">
    <property type="term" value="C:tRNA-splicing ligase complex"/>
    <property type="evidence" value="ECO:0007669"/>
    <property type="project" value="InterPro"/>
</dbReference>
<proteinExistence type="inferred from homology"/>
<gene>
    <name evidence="15" type="ORF">MCOR_28109</name>
</gene>
<dbReference type="SMART" id="SM00312">
    <property type="entry name" value="PX"/>
    <property type="match status" value="1"/>
</dbReference>
<dbReference type="GO" id="GO:0032456">
    <property type="term" value="P:endocytic recycling"/>
    <property type="evidence" value="ECO:0007669"/>
    <property type="project" value="TreeGrafter"/>
</dbReference>
<dbReference type="InterPro" id="IPR024887">
    <property type="entry name" value="Ashwin"/>
</dbReference>
<evidence type="ECO:0000256" key="4">
    <source>
        <dbReference type="ARBA" id="ARBA00010883"/>
    </source>
</evidence>
<dbReference type="PROSITE" id="PS50195">
    <property type="entry name" value="PX"/>
    <property type="match status" value="1"/>
</dbReference>